<dbReference type="PROSITE" id="PS52002">
    <property type="entry name" value="SM"/>
    <property type="match status" value="1"/>
</dbReference>
<organism evidence="4 5">
    <name type="scientific">Phlebotomus papatasi</name>
    <name type="common">Sandfly</name>
    <dbReference type="NCBI Taxonomy" id="29031"/>
    <lineage>
        <taxon>Eukaryota</taxon>
        <taxon>Metazoa</taxon>
        <taxon>Ecdysozoa</taxon>
        <taxon>Arthropoda</taxon>
        <taxon>Hexapoda</taxon>
        <taxon>Insecta</taxon>
        <taxon>Pterygota</taxon>
        <taxon>Neoptera</taxon>
        <taxon>Endopterygota</taxon>
        <taxon>Diptera</taxon>
        <taxon>Nematocera</taxon>
        <taxon>Psychodoidea</taxon>
        <taxon>Psychodidae</taxon>
        <taxon>Phlebotomus</taxon>
        <taxon>Phlebotomus</taxon>
    </lineage>
</organism>
<evidence type="ECO:0000259" key="3">
    <source>
        <dbReference type="PROSITE" id="PS52002"/>
    </source>
</evidence>
<dbReference type="EMBL" id="AJVK01061554">
    <property type="status" value="NOT_ANNOTATED_CDS"/>
    <property type="molecule type" value="Genomic_DNA"/>
</dbReference>
<dbReference type="AlphaFoldDB" id="A0A1B0DHT6"/>
<dbReference type="VEuPathDB" id="VectorBase:PPAPM1_004295"/>
<feature type="domain" description="Sm" evidence="3">
    <location>
        <begin position="34"/>
        <end position="107"/>
    </location>
</feature>
<feature type="compositionally biased region" description="Acidic residues" evidence="2">
    <location>
        <begin position="1"/>
        <end position="10"/>
    </location>
</feature>
<dbReference type="RefSeq" id="XP_055702300.1">
    <property type="nucleotide sequence ID" value="XM_055846325.1"/>
</dbReference>
<dbReference type="OrthoDB" id="368909at2759"/>
<dbReference type="GO" id="GO:0031417">
    <property type="term" value="C:NatC complex"/>
    <property type="evidence" value="ECO:0007669"/>
    <property type="project" value="InterPro"/>
</dbReference>
<keyword evidence="5" id="KW-1185">Reference proteome</keyword>
<comment type="similarity">
    <text evidence="1">Belongs to the snRNP Sm proteins family.</text>
</comment>
<accession>A0A1B0DHT6</accession>
<dbReference type="InterPro" id="IPR001163">
    <property type="entry name" value="Sm_dom_euk/arc"/>
</dbReference>
<dbReference type="PANTHER" id="PTHR10701:SF5">
    <property type="entry name" value="N-ALPHA-ACETYLTRANSFERASE 38, NATC AUXILIARY SUBUNIT"/>
    <property type="match status" value="1"/>
</dbReference>
<dbReference type="GO" id="GO:0003723">
    <property type="term" value="F:RNA binding"/>
    <property type="evidence" value="ECO:0007669"/>
    <property type="project" value="InterPro"/>
</dbReference>
<feature type="compositionally biased region" description="Basic and acidic residues" evidence="2">
    <location>
        <begin position="11"/>
        <end position="25"/>
    </location>
</feature>
<dbReference type="InterPro" id="IPR050914">
    <property type="entry name" value="snRNP_SmB/NAA38-like"/>
</dbReference>
<dbReference type="InterPro" id="IPR047575">
    <property type="entry name" value="Sm"/>
</dbReference>
<dbReference type="VEuPathDB" id="VectorBase:PPAI007720"/>
<dbReference type="InterPro" id="IPR034110">
    <property type="entry name" value="LSMD1_Sm"/>
</dbReference>
<dbReference type="SUPFAM" id="SSF50182">
    <property type="entry name" value="Sm-like ribonucleoproteins"/>
    <property type="match status" value="1"/>
</dbReference>
<evidence type="ECO:0000313" key="4">
    <source>
        <dbReference type="EnsemblMetazoa" id="PPAI007720-PA"/>
    </source>
</evidence>
<evidence type="ECO:0000313" key="5">
    <source>
        <dbReference type="Proteomes" id="UP000092462"/>
    </source>
</evidence>
<dbReference type="Proteomes" id="UP000092462">
    <property type="component" value="Unassembled WGS sequence"/>
</dbReference>
<dbReference type="SMART" id="SM00651">
    <property type="entry name" value="Sm"/>
    <property type="match status" value="1"/>
</dbReference>
<proteinExistence type="inferred from homology"/>
<dbReference type="CDD" id="cd06168">
    <property type="entry name" value="LSMD1"/>
    <property type="match status" value="1"/>
</dbReference>
<dbReference type="InterPro" id="IPR010920">
    <property type="entry name" value="LSM_dom_sf"/>
</dbReference>
<sequence length="112" mass="12542">MNYSSDEDLSENDKRSIDLHSRVEPSEQAASMTQGKILLKSWLNRNFRIVMTDGRLLIGVFLCTDADANVILGMCSEYTEEGGEERILGLVMIPGRHIVSMEVDMSGQQFEA</sequence>
<reference evidence="4" key="1">
    <citation type="submission" date="2022-08" db="UniProtKB">
        <authorList>
            <consortium name="EnsemblMetazoa"/>
        </authorList>
    </citation>
    <scope>IDENTIFICATION</scope>
    <source>
        <strain evidence="4">Israel</strain>
    </source>
</reference>
<name>A0A1B0DHT6_PHLPP</name>
<dbReference type="CTD" id="319043"/>
<dbReference type="GeneID" id="129801372"/>
<dbReference type="Pfam" id="PF01423">
    <property type="entry name" value="LSM"/>
    <property type="match status" value="1"/>
</dbReference>
<dbReference type="PANTHER" id="PTHR10701">
    <property type="entry name" value="SMALL NUCLEAR RIBONUCLEOPROTEIN-ASSOCIATED PROTEIN B AND N"/>
    <property type="match status" value="1"/>
</dbReference>
<evidence type="ECO:0000256" key="2">
    <source>
        <dbReference type="SAM" id="MobiDB-lite"/>
    </source>
</evidence>
<dbReference type="EnsemblMetazoa" id="PPAI007720-RA">
    <property type="protein sequence ID" value="PPAI007720-PA"/>
    <property type="gene ID" value="PPAI007720"/>
</dbReference>
<feature type="region of interest" description="Disordered" evidence="2">
    <location>
        <begin position="1"/>
        <end position="28"/>
    </location>
</feature>
<evidence type="ECO:0000256" key="1">
    <source>
        <dbReference type="ARBA" id="ARBA00006850"/>
    </source>
</evidence>
<protein>
    <recommendedName>
        <fullName evidence="3">Sm domain-containing protein</fullName>
    </recommendedName>
</protein>
<dbReference type="KEGG" id="ppap:129801372"/>
<dbReference type="Gene3D" id="2.30.30.100">
    <property type="match status" value="1"/>
</dbReference>